<name>A0A5P2BK35_STRVZ</name>
<dbReference type="InterPro" id="IPR004378">
    <property type="entry name" value="F420H2_quin_Rdtase"/>
</dbReference>
<dbReference type="Pfam" id="PF04075">
    <property type="entry name" value="F420H2_quin_red"/>
    <property type="match status" value="1"/>
</dbReference>
<keyword evidence="3" id="KW-1185">Reference proteome</keyword>
<gene>
    <name evidence="2" type="ORF">DEJ47_33900</name>
</gene>
<dbReference type="GO" id="GO:0016491">
    <property type="term" value="F:oxidoreductase activity"/>
    <property type="evidence" value="ECO:0007669"/>
    <property type="project" value="InterPro"/>
</dbReference>
<dbReference type="OrthoDB" id="3778270at2"/>
<evidence type="ECO:0000313" key="2">
    <source>
        <dbReference type="EMBL" id="QES30753.1"/>
    </source>
</evidence>
<reference evidence="2 3" key="1">
    <citation type="submission" date="2018-05" db="EMBL/GenBank/DDBJ databases">
        <title>Streptomyces venezuelae.</title>
        <authorList>
            <person name="Kim W."/>
            <person name="Lee N."/>
            <person name="Cho B.-K."/>
        </authorList>
    </citation>
    <scope>NUCLEOTIDE SEQUENCE [LARGE SCALE GENOMIC DNA]</scope>
    <source>
        <strain evidence="2 3">ATCC 14583</strain>
    </source>
</reference>
<evidence type="ECO:0000256" key="1">
    <source>
        <dbReference type="SAM" id="MobiDB-lite"/>
    </source>
</evidence>
<sequence>MGKAYRMTVGTRMINRVFHAMTRRGIGKAYRYNLSVRGRKSGRVYSTPVDVMSSGGERWLVAAYGVSQWVRNARAAGQVGLSRGGRSETVRVVELGPAESVPVLRQYWRDVPVTRPYFDVTGESTDEEFADEAARHPVFRLEPPEPMA</sequence>
<evidence type="ECO:0000313" key="3">
    <source>
        <dbReference type="Proteomes" id="UP000323046"/>
    </source>
</evidence>
<proteinExistence type="predicted"/>
<dbReference type="AlphaFoldDB" id="A0A5P2BK35"/>
<dbReference type="Gene3D" id="2.30.110.10">
    <property type="entry name" value="Electron Transport, Fmn-binding Protein, Chain A"/>
    <property type="match status" value="1"/>
</dbReference>
<accession>A0A5P2BK35</accession>
<dbReference type="InterPro" id="IPR012349">
    <property type="entry name" value="Split_barrel_FMN-bd"/>
</dbReference>
<feature type="region of interest" description="Disordered" evidence="1">
    <location>
        <begin position="124"/>
        <end position="148"/>
    </location>
</feature>
<dbReference type="RefSeq" id="WP_150174942.1">
    <property type="nucleotide sequence ID" value="NZ_CP029193.1"/>
</dbReference>
<dbReference type="EMBL" id="CP029193">
    <property type="protein sequence ID" value="QES30753.1"/>
    <property type="molecule type" value="Genomic_DNA"/>
</dbReference>
<protein>
    <submittedName>
        <fullName evidence="2">Nitroreductase family deazaflavin-dependent oxidoreductase</fullName>
    </submittedName>
</protein>
<organism evidence="2 3">
    <name type="scientific">Streptomyces venezuelae</name>
    <dbReference type="NCBI Taxonomy" id="54571"/>
    <lineage>
        <taxon>Bacteria</taxon>
        <taxon>Bacillati</taxon>
        <taxon>Actinomycetota</taxon>
        <taxon>Actinomycetes</taxon>
        <taxon>Kitasatosporales</taxon>
        <taxon>Streptomycetaceae</taxon>
        <taxon>Streptomyces</taxon>
    </lineage>
</organism>
<dbReference type="Proteomes" id="UP000323046">
    <property type="component" value="Chromosome"/>
</dbReference>